<comment type="caution">
    <text evidence="2">The sequence shown here is derived from an EMBL/GenBank/DDBJ whole genome shotgun (WGS) entry which is preliminary data.</text>
</comment>
<organism evidence="2 3">
    <name type="scientific">Chengkuizengella marina</name>
    <dbReference type="NCBI Taxonomy" id="2507566"/>
    <lineage>
        <taxon>Bacteria</taxon>
        <taxon>Bacillati</taxon>
        <taxon>Bacillota</taxon>
        <taxon>Bacilli</taxon>
        <taxon>Bacillales</taxon>
        <taxon>Paenibacillaceae</taxon>
        <taxon>Chengkuizengella</taxon>
    </lineage>
</organism>
<protein>
    <submittedName>
        <fullName evidence="2">Uncharacterized protein</fullName>
    </submittedName>
</protein>
<reference evidence="2 3" key="1">
    <citation type="submission" date="2019-01" db="EMBL/GenBank/DDBJ databases">
        <title>Chengkuizengella sp. nov., isolated from deep-sea sediment of East Pacific Ocean.</title>
        <authorList>
            <person name="Yang J."/>
            <person name="Lai Q."/>
            <person name="Shao Z."/>
        </authorList>
    </citation>
    <scope>NUCLEOTIDE SEQUENCE [LARGE SCALE GENOMIC DNA]</scope>
    <source>
        <strain evidence="2 3">YPA3-1-1</strain>
    </source>
</reference>
<evidence type="ECO:0000313" key="2">
    <source>
        <dbReference type="EMBL" id="NBI28620.1"/>
    </source>
</evidence>
<dbReference type="AlphaFoldDB" id="A0A6N9Q260"/>
<evidence type="ECO:0000256" key="1">
    <source>
        <dbReference type="SAM" id="Phobius"/>
    </source>
</evidence>
<gene>
    <name evidence="2" type="ORF">ERL59_06595</name>
</gene>
<sequence>MSASLTPLFAVAGTALVSHLVGDVLEEVGKGKYKLFLQIGTYVICMYITFNLWWDAVRYVARTFGVFL</sequence>
<proteinExistence type="predicted"/>
<accession>A0A6N9Q260</accession>
<keyword evidence="3" id="KW-1185">Reference proteome</keyword>
<name>A0A6N9Q260_9BACL</name>
<keyword evidence="1" id="KW-0812">Transmembrane</keyword>
<keyword evidence="1" id="KW-1133">Transmembrane helix</keyword>
<feature type="transmembrane region" description="Helical" evidence="1">
    <location>
        <begin position="36"/>
        <end position="54"/>
    </location>
</feature>
<dbReference type="EMBL" id="SIJB01000016">
    <property type="protein sequence ID" value="NBI28620.1"/>
    <property type="molecule type" value="Genomic_DNA"/>
</dbReference>
<evidence type="ECO:0000313" key="3">
    <source>
        <dbReference type="Proteomes" id="UP000448943"/>
    </source>
</evidence>
<dbReference type="OrthoDB" id="2658260at2"/>
<dbReference type="Proteomes" id="UP000448943">
    <property type="component" value="Unassembled WGS sequence"/>
</dbReference>
<dbReference type="RefSeq" id="WP_160645415.1">
    <property type="nucleotide sequence ID" value="NZ_SIJB01000016.1"/>
</dbReference>
<keyword evidence="1" id="KW-0472">Membrane</keyword>